<accession>J3MHY8</accession>
<organism evidence="1">
    <name type="scientific">Oryza brachyantha</name>
    <name type="common">malo sina</name>
    <dbReference type="NCBI Taxonomy" id="4533"/>
    <lineage>
        <taxon>Eukaryota</taxon>
        <taxon>Viridiplantae</taxon>
        <taxon>Streptophyta</taxon>
        <taxon>Embryophyta</taxon>
        <taxon>Tracheophyta</taxon>
        <taxon>Spermatophyta</taxon>
        <taxon>Magnoliopsida</taxon>
        <taxon>Liliopsida</taxon>
        <taxon>Poales</taxon>
        <taxon>Poaceae</taxon>
        <taxon>BOP clade</taxon>
        <taxon>Oryzoideae</taxon>
        <taxon>Oryzeae</taxon>
        <taxon>Oryzinae</taxon>
        <taxon>Oryza</taxon>
    </lineage>
</organism>
<protein>
    <submittedName>
        <fullName evidence="1">Uncharacterized protein</fullName>
    </submittedName>
</protein>
<keyword evidence="2" id="KW-1185">Reference proteome</keyword>
<dbReference type="EnsemblPlants" id="OB07G10190.1">
    <property type="protein sequence ID" value="OB07G10190.1"/>
    <property type="gene ID" value="OB07G10190"/>
</dbReference>
<name>J3MHY8_ORYBR</name>
<dbReference type="Proteomes" id="UP000006038">
    <property type="component" value="Chromosome 7"/>
</dbReference>
<dbReference type="Gramene" id="OB07G10190.1">
    <property type="protein sequence ID" value="OB07G10190.1"/>
    <property type="gene ID" value="OB07G10190"/>
</dbReference>
<reference evidence="1" key="1">
    <citation type="journal article" date="2013" name="Nat. Commun.">
        <title>Whole-genome sequencing of Oryza brachyantha reveals mechanisms underlying Oryza genome evolution.</title>
        <authorList>
            <person name="Chen J."/>
            <person name="Huang Q."/>
            <person name="Gao D."/>
            <person name="Wang J."/>
            <person name="Lang Y."/>
            <person name="Liu T."/>
            <person name="Li B."/>
            <person name="Bai Z."/>
            <person name="Luis Goicoechea J."/>
            <person name="Liang C."/>
            <person name="Chen C."/>
            <person name="Zhang W."/>
            <person name="Sun S."/>
            <person name="Liao Y."/>
            <person name="Zhang X."/>
            <person name="Yang L."/>
            <person name="Song C."/>
            <person name="Wang M."/>
            <person name="Shi J."/>
            <person name="Liu G."/>
            <person name="Liu J."/>
            <person name="Zhou H."/>
            <person name="Zhou W."/>
            <person name="Yu Q."/>
            <person name="An N."/>
            <person name="Chen Y."/>
            <person name="Cai Q."/>
            <person name="Wang B."/>
            <person name="Liu B."/>
            <person name="Min J."/>
            <person name="Huang Y."/>
            <person name="Wu H."/>
            <person name="Li Z."/>
            <person name="Zhang Y."/>
            <person name="Yin Y."/>
            <person name="Song W."/>
            <person name="Jiang J."/>
            <person name="Jackson S.A."/>
            <person name="Wing R.A."/>
            <person name="Wang J."/>
            <person name="Chen M."/>
        </authorList>
    </citation>
    <scope>NUCLEOTIDE SEQUENCE [LARGE SCALE GENOMIC DNA]</scope>
    <source>
        <strain evidence="1">cv. IRGC 101232</strain>
    </source>
</reference>
<dbReference type="AlphaFoldDB" id="J3MHY8"/>
<reference evidence="1" key="2">
    <citation type="submission" date="2013-04" db="UniProtKB">
        <authorList>
            <consortium name="EnsemblPlants"/>
        </authorList>
    </citation>
    <scope>IDENTIFICATION</scope>
</reference>
<dbReference type="HOGENOM" id="CLU_1811163_0_0_1"/>
<proteinExistence type="predicted"/>
<evidence type="ECO:0000313" key="1">
    <source>
        <dbReference type="EnsemblPlants" id="OB07G10190.1"/>
    </source>
</evidence>
<sequence length="143" mass="15712">QIDFAVVVLIVPRKYSAETYHRPFIQVSTEERIQTKQSSLSSISIYLVTKVSQPTQSRVYTIIIFLFAADAAASSELPLCLPSLATAMLREEGCSDLLLYSLKLASPSTTGVAATRLNFVRVRVLVAGVPPQNSLLTLLHFQN</sequence>
<evidence type="ECO:0000313" key="2">
    <source>
        <dbReference type="Proteomes" id="UP000006038"/>
    </source>
</evidence>